<keyword evidence="3" id="KW-1185">Reference proteome</keyword>
<feature type="region of interest" description="Disordered" evidence="1">
    <location>
        <begin position="1"/>
        <end position="22"/>
    </location>
</feature>
<name>D0LN42_HALO1</name>
<dbReference type="Proteomes" id="UP000001880">
    <property type="component" value="Chromosome"/>
</dbReference>
<organism evidence="2 3">
    <name type="scientific">Haliangium ochraceum (strain DSM 14365 / JCM 11303 / SMP-2)</name>
    <dbReference type="NCBI Taxonomy" id="502025"/>
    <lineage>
        <taxon>Bacteria</taxon>
        <taxon>Pseudomonadati</taxon>
        <taxon>Myxococcota</taxon>
        <taxon>Polyangia</taxon>
        <taxon>Haliangiales</taxon>
        <taxon>Kofleriaceae</taxon>
        <taxon>Haliangium</taxon>
    </lineage>
</organism>
<dbReference type="eggNOG" id="COG2268">
    <property type="taxonomic scope" value="Bacteria"/>
</dbReference>
<sequence length="241" mass="24945">MSEAEAGDLAGSLDNLSTNGNVSAAPSAALELAIRGEAGSTASQDRAALDQQLSGAEQQAESDIQQPMGEDGIETTVPTAEHSAAPIDSAASSEIASPDAARAAASCPALRERFRNAIQIFIVLSDENIHEIDEGLERLGIGGIILQLLLDGCLTTESITQMALDALLTAIPTALIAVLIEKIISMLIPAAGSVLAFRYGGAPDAVRRFRAGPTRSLLDHGGQGAFDTQLLKVLGQRQPPP</sequence>
<dbReference type="HOGENOM" id="CLU_1150604_0_0_7"/>
<evidence type="ECO:0000313" key="3">
    <source>
        <dbReference type="Proteomes" id="UP000001880"/>
    </source>
</evidence>
<dbReference type="AlphaFoldDB" id="D0LN42"/>
<dbReference type="RefSeq" id="WP_012826036.1">
    <property type="nucleotide sequence ID" value="NC_013440.1"/>
</dbReference>
<accession>D0LN42</accession>
<feature type="compositionally biased region" description="Polar residues" evidence="1">
    <location>
        <begin position="51"/>
        <end position="65"/>
    </location>
</feature>
<protein>
    <submittedName>
        <fullName evidence="2">Uncharacterized protein</fullName>
    </submittedName>
</protein>
<feature type="region of interest" description="Disordered" evidence="1">
    <location>
        <begin position="39"/>
        <end position="74"/>
    </location>
</feature>
<reference evidence="2 3" key="1">
    <citation type="journal article" date="2010" name="Stand. Genomic Sci.">
        <title>Complete genome sequence of Haliangium ochraceum type strain (SMP-2).</title>
        <authorList>
            <consortium name="US DOE Joint Genome Institute (JGI-PGF)"/>
            <person name="Ivanova N."/>
            <person name="Daum C."/>
            <person name="Lang E."/>
            <person name="Abt B."/>
            <person name="Kopitz M."/>
            <person name="Saunders E."/>
            <person name="Lapidus A."/>
            <person name="Lucas S."/>
            <person name="Glavina Del Rio T."/>
            <person name="Nolan M."/>
            <person name="Tice H."/>
            <person name="Copeland A."/>
            <person name="Cheng J.F."/>
            <person name="Chen F."/>
            <person name="Bruce D."/>
            <person name="Goodwin L."/>
            <person name="Pitluck S."/>
            <person name="Mavromatis K."/>
            <person name="Pati A."/>
            <person name="Mikhailova N."/>
            <person name="Chen A."/>
            <person name="Palaniappan K."/>
            <person name="Land M."/>
            <person name="Hauser L."/>
            <person name="Chang Y.J."/>
            <person name="Jeffries C.D."/>
            <person name="Detter J.C."/>
            <person name="Brettin T."/>
            <person name="Rohde M."/>
            <person name="Goker M."/>
            <person name="Bristow J."/>
            <person name="Markowitz V."/>
            <person name="Eisen J.A."/>
            <person name="Hugenholtz P."/>
            <person name="Kyrpides N.C."/>
            <person name="Klenk H.P."/>
        </authorList>
    </citation>
    <scope>NUCLEOTIDE SEQUENCE [LARGE SCALE GENOMIC DNA]</scope>
    <source>
        <strain evidence="3">DSM 14365 / CIP 107738 / JCM 11303 / AJ 13395 / SMP-2</strain>
    </source>
</reference>
<gene>
    <name evidence="2" type="ordered locus">Hoch_0797</name>
</gene>
<dbReference type="KEGG" id="hoh:Hoch_0797"/>
<evidence type="ECO:0000256" key="1">
    <source>
        <dbReference type="SAM" id="MobiDB-lite"/>
    </source>
</evidence>
<proteinExistence type="predicted"/>
<evidence type="ECO:0000313" key="2">
    <source>
        <dbReference type="EMBL" id="ACY13413.1"/>
    </source>
</evidence>
<dbReference type="EMBL" id="CP001804">
    <property type="protein sequence ID" value="ACY13413.1"/>
    <property type="molecule type" value="Genomic_DNA"/>
</dbReference>